<dbReference type="PANTHER" id="PTHR37512">
    <property type="entry name" value="TRIFUNCTIONAL NAD BIOSYNTHESIS/REGULATOR PROTEIN NADR"/>
    <property type="match status" value="1"/>
</dbReference>
<dbReference type="EMBL" id="VFSS01000036">
    <property type="protein sequence ID" value="TPE56081.1"/>
    <property type="molecule type" value="Genomic_DNA"/>
</dbReference>
<dbReference type="AlphaFoldDB" id="A0A501X6I3"/>
<keyword evidence="2" id="KW-0548">Nucleotidyltransferase</keyword>
<proteinExistence type="predicted"/>
<dbReference type="Gene3D" id="3.40.50.620">
    <property type="entry name" value="HUPs"/>
    <property type="match status" value="1"/>
</dbReference>
<dbReference type="NCBIfam" id="TIGR00125">
    <property type="entry name" value="cyt_tran_rel"/>
    <property type="match status" value="1"/>
</dbReference>
<dbReference type="OrthoDB" id="9802794at2"/>
<dbReference type="PANTHER" id="PTHR37512:SF1">
    <property type="entry name" value="NADR_TTD14 AAA DOMAIN-CONTAINING PROTEIN"/>
    <property type="match status" value="1"/>
</dbReference>
<sequence>MTHGMVLGKFMPPHAGHVYLCEFARRWVDELTIVVGSTAAEPIPGAQRVAWMRELFPFDRVVHLANENPQRPWEHPDFWDIWKASLQGVLATRPDFVFGAEP</sequence>
<dbReference type="InterPro" id="IPR052735">
    <property type="entry name" value="NAD_biosynth-regulator"/>
</dbReference>
<evidence type="ECO:0000259" key="1">
    <source>
        <dbReference type="Pfam" id="PF01467"/>
    </source>
</evidence>
<dbReference type="SUPFAM" id="SSF52374">
    <property type="entry name" value="Nucleotidylyl transferase"/>
    <property type="match status" value="1"/>
</dbReference>
<organism evidence="2 3">
    <name type="scientific">[Mycoplasma] falconis</name>
    <dbReference type="NCBI Taxonomy" id="92403"/>
    <lineage>
        <taxon>Bacteria</taxon>
        <taxon>Bacillati</taxon>
        <taxon>Mycoplasmatota</taxon>
        <taxon>Mycoplasmoidales</taxon>
        <taxon>Metamycoplasmataceae</taxon>
        <taxon>Metamycoplasma</taxon>
    </lineage>
</organism>
<evidence type="ECO:0000313" key="3">
    <source>
        <dbReference type="Proteomes" id="UP000319776"/>
    </source>
</evidence>
<name>A0A501X6I3_9BACT</name>
<feature type="non-terminal residue" evidence="2">
    <location>
        <position position="102"/>
    </location>
</feature>
<evidence type="ECO:0000313" key="2">
    <source>
        <dbReference type="EMBL" id="TPE56081.1"/>
    </source>
</evidence>
<dbReference type="InterPro" id="IPR004821">
    <property type="entry name" value="Cyt_trans-like"/>
</dbReference>
<dbReference type="Pfam" id="PF01467">
    <property type="entry name" value="CTP_transf_like"/>
    <property type="match status" value="1"/>
</dbReference>
<dbReference type="InterPro" id="IPR014729">
    <property type="entry name" value="Rossmann-like_a/b/a_fold"/>
</dbReference>
<feature type="domain" description="Cytidyltransferase-like" evidence="1">
    <location>
        <begin position="6"/>
        <end position="76"/>
    </location>
</feature>
<comment type="caution">
    <text evidence="2">The sequence shown here is derived from an EMBL/GenBank/DDBJ whole genome shotgun (WGS) entry which is preliminary data.</text>
</comment>
<keyword evidence="3" id="KW-1185">Reference proteome</keyword>
<dbReference type="Proteomes" id="UP000319776">
    <property type="component" value="Unassembled WGS sequence"/>
</dbReference>
<protein>
    <submittedName>
        <fullName evidence="2">Adenylyltransferase/cytidyltransferase family protein</fullName>
    </submittedName>
</protein>
<dbReference type="GO" id="GO:0016779">
    <property type="term" value="F:nucleotidyltransferase activity"/>
    <property type="evidence" value="ECO:0007669"/>
    <property type="project" value="UniProtKB-KW"/>
</dbReference>
<reference evidence="2 3" key="1">
    <citation type="submission" date="2019-06" db="EMBL/GenBank/DDBJ databases">
        <title>Mycoplasma falconis type strain whole genome sequence.</title>
        <authorList>
            <person name="Spergser J."/>
        </authorList>
    </citation>
    <scope>NUCLEOTIDE SEQUENCE [LARGE SCALE GENOMIC DNA]</scope>
    <source>
        <strain evidence="2 3">ATCC 51372</strain>
    </source>
</reference>
<accession>A0A501X6I3</accession>
<gene>
    <name evidence="2" type="ORF">FJO69_03030</name>
</gene>
<keyword evidence="2" id="KW-0808">Transferase</keyword>